<accession>A0A420TX33</accession>
<evidence type="ECO:0000313" key="2">
    <source>
        <dbReference type="EMBL" id="RKL46175.1"/>
    </source>
</evidence>
<protein>
    <submittedName>
        <fullName evidence="2">Uncharacterized protein</fullName>
    </submittedName>
</protein>
<sequence length="120" mass="13468">MNSEFEDDEFTDSDIESDGGGSEDLPSRLPSRLPSTCGLCRLDVDAEDNDGILEFKESCPWANTYKTLETHTFHGECIELVRPELMRDQQIDPGVYNATILEPFAERRFLPPPPTSQSDA</sequence>
<feature type="compositionally biased region" description="Acidic residues" evidence="1">
    <location>
        <begin position="1"/>
        <end position="17"/>
    </location>
</feature>
<name>A0A420TX33_GIBIN</name>
<evidence type="ECO:0000313" key="3">
    <source>
        <dbReference type="Proteomes" id="UP000283569"/>
    </source>
</evidence>
<reference evidence="2 3" key="1">
    <citation type="journal article" date="2018" name="Sci. Rep.">
        <title>Characterisation of pathogen-specific regions and novel effector candidates in Fusarium oxysporum f. sp. cepae.</title>
        <authorList>
            <person name="Armitage A.D."/>
            <person name="Taylor A."/>
            <person name="Sobczyk M.K."/>
            <person name="Baxter L."/>
            <person name="Greenfield B.P."/>
            <person name="Bates H.J."/>
            <person name="Wilson F."/>
            <person name="Jackson A.C."/>
            <person name="Ott S."/>
            <person name="Harrison R.J."/>
            <person name="Clarkson J.P."/>
        </authorList>
    </citation>
    <scope>NUCLEOTIDE SEQUENCE [LARGE SCALE GENOMIC DNA]</scope>
    <source>
        <strain evidence="2 3">Fp_A8</strain>
    </source>
</reference>
<proteinExistence type="predicted"/>
<dbReference type="EMBL" id="MRDB01000007">
    <property type="protein sequence ID" value="RKL46175.1"/>
    <property type="molecule type" value="Genomic_DNA"/>
</dbReference>
<evidence type="ECO:0000256" key="1">
    <source>
        <dbReference type="SAM" id="MobiDB-lite"/>
    </source>
</evidence>
<feature type="region of interest" description="Disordered" evidence="1">
    <location>
        <begin position="1"/>
        <end position="34"/>
    </location>
</feature>
<dbReference type="Proteomes" id="UP000283569">
    <property type="component" value="Unassembled WGS sequence"/>
</dbReference>
<dbReference type="AlphaFoldDB" id="A0A420TX33"/>
<comment type="caution">
    <text evidence="2">The sequence shown here is derived from an EMBL/GenBank/DDBJ whole genome shotgun (WGS) entry which is preliminary data.</text>
</comment>
<organism evidence="2 3">
    <name type="scientific">Gibberella intermedia</name>
    <name type="common">Bulb rot disease fungus</name>
    <name type="synonym">Fusarium proliferatum</name>
    <dbReference type="NCBI Taxonomy" id="948311"/>
    <lineage>
        <taxon>Eukaryota</taxon>
        <taxon>Fungi</taxon>
        <taxon>Dikarya</taxon>
        <taxon>Ascomycota</taxon>
        <taxon>Pezizomycotina</taxon>
        <taxon>Sordariomycetes</taxon>
        <taxon>Hypocreomycetidae</taxon>
        <taxon>Hypocreales</taxon>
        <taxon>Nectriaceae</taxon>
        <taxon>Fusarium</taxon>
        <taxon>Fusarium fujikuroi species complex</taxon>
    </lineage>
</organism>
<gene>
    <name evidence="2" type="ORF">BFJ72_g3083</name>
</gene>